<evidence type="ECO:0000313" key="3">
    <source>
        <dbReference type="Proteomes" id="UP000236291"/>
    </source>
</evidence>
<evidence type="ECO:0000313" key="2">
    <source>
        <dbReference type="EMBL" id="PNX69847.1"/>
    </source>
</evidence>
<feature type="non-terminal residue" evidence="2">
    <location>
        <position position="48"/>
    </location>
</feature>
<sequence length="48" mass="5541">MLRAGGLNPSIRDDRQHRRGGTCRKRSDAQVSISLMWRSRLEQCIPCE</sequence>
<dbReference type="Proteomes" id="UP000236291">
    <property type="component" value="Unassembled WGS sequence"/>
</dbReference>
<gene>
    <name evidence="2" type="ORF">L195_g056942</name>
</gene>
<evidence type="ECO:0000256" key="1">
    <source>
        <dbReference type="SAM" id="MobiDB-lite"/>
    </source>
</evidence>
<comment type="caution">
    <text evidence="2">The sequence shown here is derived from an EMBL/GenBank/DDBJ whole genome shotgun (WGS) entry which is preliminary data.</text>
</comment>
<proteinExistence type="predicted"/>
<reference evidence="2 3" key="1">
    <citation type="journal article" date="2014" name="Am. J. Bot.">
        <title>Genome assembly and annotation for red clover (Trifolium pratense; Fabaceae).</title>
        <authorList>
            <person name="Istvanek J."/>
            <person name="Jaros M."/>
            <person name="Krenek A."/>
            <person name="Repkova J."/>
        </authorList>
    </citation>
    <scope>NUCLEOTIDE SEQUENCE [LARGE SCALE GENOMIC DNA]</scope>
    <source>
        <strain evidence="3">cv. Tatra</strain>
        <tissue evidence="2">Young leaves</tissue>
    </source>
</reference>
<dbReference type="AlphaFoldDB" id="A0A2K3KU86"/>
<protein>
    <submittedName>
        <fullName evidence="2">Uncharacterized protein</fullName>
    </submittedName>
</protein>
<dbReference type="EMBL" id="ASHM01110216">
    <property type="protein sequence ID" value="PNX69847.1"/>
    <property type="molecule type" value="Genomic_DNA"/>
</dbReference>
<accession>A0A2K3KU86</accession>
<name>A0A2K3KU86_TRIPR</name>
<reference evidence="2 3" key="2">
    <citation type="journal article" date="2017" name="Front. Plant Sci.">
        <title>Gene Classification and Mining of Molecular Markers Useful in Red Clover (Trifolium pratense) Breeding.</title>
        <authorList>
            <person name="Istvanek J."/>
            <person name="Dluhosova J."/>
            <person name="Dluhos P."/>
            <person name="Patkova L."/>
            <person name="Nedelnik J."/>
            <person name="Repkova J."/>
        </authorList>
    </citation>
    <scope>NUCLEOTIDE SEQUENCE [LARGE SCALE GENOMIC DNA]</scope>
    <source>
        <strain evidence="3">cv. Tatra</strain>
        <tissue evidence="2">Young leaves</tissue>
    </source>
</reference>
<organism evidence="2 3">
    <name type="scientific">Trifolium pratense</name>
    <name type="common">Red clover</name>
    <dbReference type="NCBI Taxonomy" id="57577"/>
    <lineage>
        <taxon>Eukaryota</taxon>
        <taxon>Viridiplantae</taxon>
        <taxon>Streptophyta</taxon>
        <taxon>Embryophyta</taxon>
        <taxon>Tracheophyta</taxon>
        <taxon>Spermatophyta</taxon>
        <taxon>Magnoliopsida</taxon>
        <taxon>eudicotyledons</taxon>
        <taxon>Gunneridae</taxon>
        <taxon>Pentapetalae</taxon>
        <taxon>rosids</taxon>
        <taxon>fabids</taxon>
        <taxon>Fabales</taxon>
        <taxon>Fabaceae</taxon>
        <taxon>Papilionoideae</taxon>
        <taxon>50 kb inversion clade</taxon>
        <taxon>NPAAA clade</taxon>
        <taxon>Hologalegina</taxon>
        <taxon>IRL clade</taxon>
        <taxon>Trifolieae</taxon>
        <taxon>Trifolium</taxon>
    </lineage>
</organism>
<feature type="region of interest" description="Disordered" evidence="1">
    <location>
        <begin position="1"/>
        <end position="25"/>
    </location>
</feature>